<dbReference type="PANTHER" id="PTHR11017:SF259">
    <property type="entry name" value="ADP-RIBOSYL CYCLASE_CYCLIC ADP-RIBOSE HYDROLASE"/>
    <property type="match status" value="1"/>
</dbReference>
<organism evidence="5 6">
    <name type="scientific">Trifolium pratense</name>
    <name type="common">Red clover</name>
    <dbReference type="NCBI Taxonomy" id="57577"/>
    <lineage>
        <taxon>Eukaryota</taxon>
        <taxon>Viridiplantae</taxon>
        <taxon>Streptophyta</taxon>
        <taxon>Embryophyta</taxon>
        <taxon>Tracheophyta</taxon>
        <taxon>Spermatophyta</taxon>
        <taxon>Magnoliopsida</taxon>
        <taxon>eudicotyledons</taxon>
        <taxon>Gunneridae</taxon>
        <taxon>Pentapetalae</taxon>
        <taxon>rosids</taxon>
        <taxon>fabids</taxon>
        <taxon>Fabales</taxon>
        <taxon>Fabaceae</taxon>
        <taxon>Papilionoideae</taxon>
        <taxon>50 kb inversion clade</taxon>
        <taxon>NPAAA clade</taxon>
        <taxon>Hologalegina</taxon>
        <taxon>IRL clade</taxon>
        <taxon>Trifolieae</taxon>
        <taxon>Trifolium</taxon>
    </lineage>
</organism>
<dbReference type="InterPro" id="IPR002182">
    <property type="entry name" value="NB-ARC"/>
</dbReference>
<dbReference type="EMBL" id="ASHM01032993">
    <property type="protein sequence ID" value="PNX77817.1"/>
    <property type="molecule type" value="Genomic_DNA"/>
</dbReference>
<comment type="caution">
    <text evidence="5">The sequence shown here is derived from an EMBL/GenBank/DDBJ whole genome shotgun (WGS) entry which is preliminary data.</text>
</comment>
<evidence type="ECO:0000313" key="5">
    <source>
        <dbReference type="EMBL" id="PNX77817.1"/>
    </source>
</evidence>
<dbReference type="Pfam" id="PF00931">
    <property type="entry name" value="NB-ARC"/>
    <property type="match status" value="1"/>
</dbReference>
<dbReference type="PROSITE" id="PS50104">
    <property type="entry name" value="TIR"/>
    <property type="match status" value="1"/>
</dbReference>
<dbReference type="PANTHER" id="PTHR11017">
    <property type="entry name" value="LEUCINE-RICH REPEAT-CONTAINING PROTEIN"/>
    <property type="match status" value="1"/>
</dbReference>
<evidence type="ECO:0000256" key="1">
    <source>
        <dbReference type="ARBA" id="ARBA00022614"/>
    </source>
</evidence>
<dbReference type="Proteomes" id="UP000236291">
    <property type="component" value="Unassembled WGS sequence"/>
</dbReference>
<dbReference type="InterPro" id="IPR011713">
    <property type="entry name" value="Leu-rich_rpt_3"/>
</dbReference>
<dbReference type="AlphaFoldDB" id="A0A2K3LGZ3"/>
<dbReference type="SUPFAM" id="SSF52200">
    <property type="entry name" value="Toll/Interleukin receptor TIR domain"/>
    <property type="match status" value="1"/>
</dbReference>
<dbReference type="SUPFAM" id="SSF52540">
    <property type="entry name" value="P-loop containing nucleoside triphosphate hydrolases"/>
    <property type="match status" value="1"/>
</dbReference>
<evidence type="ECO:0000256" key="2">
    <source>
        <dbReference type="ARBA" id="ARBA00022737"/>
    </source>
</evidence>
<dbReference type="FunFam" id="3.40.50.10140:FF:000007">
    <property type="entry name" value="Disease resistance protein (TIR-NBS-LRR class)"/>
    <property type="match status" value="1"/>
</dbReference>
<dbReference type="Pfam" id="PF01582">
    <property type="entry name" value="TIR"/>
    <property type="match status" value="1"/>
</dbReference>
<keyword evidence="3" id="KW-0520">NAD</keyword>
<dbReference type="STRING" id="57577.A0A2K3LGZ3"/>
<dbReference type="InterPro" id="IPR044974">
    <property type="entry name" value="Disease_R_plants"/>
</dbReference>
<sequence length="365" mass="42202">MIRSTGSDIYCYDVFLSSKSLDTNFNFTHNLFVSLQKKGLVTFKDDTYKLNKGETIAPKLLRAIEASRIFIVIFTKDYASSTWCLRELEYILQCVQVSERRVLPVFYDIHPSEVRRQSGSYKKAFCEHEERFKHDPEMVRRWRDALTQVSHISGWDVRDKSQYAEIEKIVDAILYILDHKFSSVSKDLVGVDSPIEELEKLLHLDSVDDVRVVGICGMGGIGKTTIATLLYDRISHQFDTCCFIENFNKLYKHQGPIGAHKQILRQTLSEKHLQENNVEAIVLHGNERDAETLMADALSKMSRLRLLILKDVKFSGSLDNLSNELRYVSWDRYPFKDLPSSFQPHELVELILVDSNIKQLWEGNK</sequence>
<reference evidence="5 6" key="2">
    <citation type="journal article" date="2017" name="Front. Plant Sci.">
        <title>Gene Classification and Mining of Molecular Markers Useful in Red Clover (Trifolium pratense) Breeding.</title>
        <authorList>
            <person name="Istvanek J."/>
            <person name="Dluhosova J."/>
            <person name="Dluhos P."/>
            <person name="Patkova L."/>
            <person name="Nedelnik J."/>
            <person name="Repkova J."/>
        </authorList>
    </citation>
    <scope>NUCLEOTIDE SEQUENCE [LARGE SCALE GENOMIC DNA]</scope>
    <source>
        <strain evidence="6">cv. Tatra</strain>
        <tissue evidence="5">Young leaves</tissue>
    </source>
</reference>
<reference evidence="5 6" key="1">
    <citation type="journal article" date="2014" name="Am. J. Bot.">
        <title>Genome assembly and annotation for red clover (Trifolium pratense; Fabaceae).</title>
        <authorList>
            <person name="Istvanek J."/>
            <person name="Jaros M."/>
            <person name="Krenek A."/>
            <person name="Repkova J."/>
        </authorList>
    </citation>
    <scope>NUCLEOTIDE SEQUENCE [LARGE SCALE GENOMIC DNA]</scope>
    <source>
        <strain evidence="6">cv. Tatra</strain>
        <tissue evidence="5">Young leaves</tissue>
    </source>
</reference>
<evidence type="ECO:0000259" key="4">
    <source>
        <dbReference type="PROSITE" id="PS50104"/>
    </source>
</evidence>
<name>A0A2K3LGZ3_TRIPR</name>
<dbReference type="Pfam" id="PF07725">
    <property type="entry name" value="LRR_3"/>
    <property type="match status" value="1"/>
</dbReference>
<protein>
    <submittedName>
        <fullName evidence="5">TIR-NBS-LRR resistance protein</fullName>
    </submittedName>
</protein>
<evidence type="ECO:0000313" key="6">
    <source>
        <dbReference type="Proteomes" id="UP000236291"/>
    </source>
</evidence>
<dbReference type="GO" id="GO:0007165">
    <property type="term" value="P:signal transduction"/>
    <property type="evidence" value="ECO:0007669"/>
    <property type="project" value="InterPro"/>
</dbReference>
<feature type="non-terminal residue" evidence="5">
    <location>
        <position position="365"/>
    </location>
</feature>
<dbReference type="Gene3D" id="3.40.50.300">
    <property type="entry name" value="P-loop containing nucleotide triphosphate hydrolases"/>
    <property type="match status" value="1"/>
</dbReference>
<dbReference type="InterPro" id="IPR000157">
    <property type="entry name" value="TIR_dom"/>
</dbReference>
<dbReference type="SMART" id="SM00255">
    <property type="entry name" value="TIR"/>
    <property type="match status" value="1"/>
</dbReference>
<accession>A0A2K3LGZ3</accession>
<dbReference type="GO" id="GO:0006952">
    <property type="term" value="P:defense response"/>
    <property type="evidence" value="ECO:0007669"/>
    <property type="project" value="InterPro"/>
</dbReference>
<keyword evidence="2" id="KW-0677">Repeat</keyword>
<keyword evidence="1" id="KW-0433">Leucine-rich repeat</keyword>
<dbReference type="InterPro" id="IPR027417">
    <property type="entry name" value="P-loop_NTPase"/>
</dbReference>
<dbReference type="Gene3D" id="3.40.50.10140">
    <property type="entry name" value="Toll/interleukin-1 receptor homology (TIR) domain"/>
    <property type="match status" value="1"/>
</dbReference>
<evidence type="ECO:0000256" key="3">
    <source>
        <dbReference type="ARBA" id="ARBA00023027"/>
    </source>
</evidence>
<dbReference type="InterPro" id="IPR035897">
    <property type="entry name" value="Toll_tir_struct_dom_sf"/>
</dbReference>
<dbReference type="GO" id="GO:0043531">
    <property type="term" value="F:ADP binding"/>
    <property type="evidence" value="ECO:0007669"/>
    <property type="project" value="InterPro"/>
</dbReference>
<proteinExistence type="predicted"/>
<feature type="domain" description="TIR" evidence="4">
    <location>
        <begin position="10"/>
        <end position="177"/>
    </location>
</feature>
<gene>
    <name evidence="5" type="ORF">L195_g033788</name>
</gene>